<reference evidence="1" key="2">
    <citation type="submission" date="2020-09" db="EMBL/GenBank/DDBJ databases">
        <authorList>
            <person name="Sun Q."/>
            <person name="Kim S."/>
        </authorList>
    </citation>
    <scope>NUCLEOTIDE SEQUENCE</scope>
    <source>
        <strain evidence="1">KCTC 32337</strain>
    </source>
</reference>
<accession>A0A8H9M6Q6</accession>
<evidence type="ECO:0000313" key="1">
    <source>
        <dbReference type="EMBL" id="GGZ83226.1"/>
    </source>
</evidence>
<sequence length="122" mass="14111">MSQQFSTFKRFVSERYQERKEKHKGLGLTSSGFNAFFANYLASHGFGEWLNTLRGLSLTEKQCYLVGATYVCFGQREYKDIPGIMAHLQRYYDVKLPVIEGLLTPEYWQQVLSDEKQPAKAV</sequence>
<proteinExistence type="predicted"/>
<protein>
    <submittedName>
        <fullName evidence="1">Uncharacterized protein</fullName>
    </submittedName>
</protein>
<dbReference type="AlphaFoldDB" id="A0A8H9M6Q6"/>
<gene>
    <name evidence="1" type="ORF">GCM10011274_46070</name>
</gene>
<dbReference type="Proteomes" id="UP000622604">
    <property type="component" value="Unassembled WGS sequence"/>
</dbReference>
<comment type="caution">
    <text evidence="1">The sequence shown here is derived from an EMBL/GenBank/DDBJ whole genome shotgun (WGS) entry which is preliminary data.</text>
</comment>
<dbReference type="RefSeq" id="WP_191867361.1">
    <property type="nucleotide sequence ID" value="NZ_BMZC01000023.1"/>
</dbReference>
<reference evidence="1" key="1">
    <citation type="journal article" date="2014" name="Int. J. Syst. Evol. Microbiol.">
        <title>Complete genome sequence of Corynebacterium casei LMG S-19264T (=DSM 44701T), isolated from a smear-ripened cheese.</title>
        <authorList>
            <consortium name="US DOE Joint Genome Institute (JGI-PGF)"/>
            <person name="Walter F."/>
            <person name="Albersmeier A."/>
            <person name="Kalinowski J."/>
            <person name="Ruckert C."/>
        </authorList>
    </citation>
    <scope>NUCLEOTIDE SEQUENCE</scope>
    <source>
        <strain evidence="1">KCTC 32337</strain>
    </source>
</reference>
<evidence type="ECO:0000313" key="2">
    <source>
        <dbReference type="Proteomes" id="UP000622604"/>
    </source>
</evidence>
<organism evidence="1 2">
    <name type="scientific">Paraglaciecola chathamensis</name>
    <dbReference type="NCBI Taxonomy" id="368405"/>
    <lineage>
        <taxon>Bacteria</taxon>
        <taxon>Pseudomonadati</taxon>
        <taxon>Pseudomonadota</taxon>
        <taxon>Gammaproteobacteria</taxon>
        <taxon>Alteromonadales</taxon>
        <taxon>Alteromonadaceae</taxon>
        <taxon>Paraglaciecola</taxon>
    </lineage>
</organism>
<name>A0A8H9M6Q6_9ALTE</name>
<dbReference type="EMBL" id="BMZC01000023">
    <property type="protein sequence ID" value="GGZ83226.1"/>
    <property type="molecule type" value="Genomic_DNA"/>
</dbReference>